<proteinExistence type="predicted"/>
<keyword evidence="3" id="KW-1185">Reference proteome</keyword>
<dbReference type="InterPro" id="IPR001466">
    <property type="entry name" value="Beta-lactam-related"/>
</dbReference>
<dbReference type="PANTHER" id="PTHR43283:SF7">
    <property type="entry name" value="BETA-LACTAMASE-RELATED DOMAIN-CONTAINING PROTEIN"/>
    <property type="match status" value="1"/>
</dbReference>
<protein>
    <submittedName>
        <fullName evidence="2">Serine hydrolase</fullName>
    </submittedName>
</protein>
<dbReference type="InterPro" id="IPR050789">
    <property type="entry name" value="Diverse_Enzym_Activities"/>
</dbReference>
<dbReference type="Pfam" id="PF00144">
    <property type="entry name" value="Beta-lactamase"/>
    <property type="match status" value="1"/>
</dbReference>
<evidence type="ECO:0000313" key="3">
    <source>
        <dbReference type="Proteomes" id="UP000192276"/>
    </source>
</evidence>
<dbReference type="RefSeq" id="WP_081163879.1">
    <property type="nucleotide sequence ID" value="NZ_LWBP01000112.1"/>
</dbReference>
<dbReference type="SUPFAM" id="SSF56601">
    <property type="entry name" value="beta-lactamase/transpeptidase-like"/>
    <property type="match status" value="1"/>
</dbReference>
<dbReference type="STRING" id="550983.A4R26_17620"/>
<dbReference type="PANTHER" id="PTHR43283">
    <property type="entry name" value="BETA-LACTAMASE-RELATED"/>
    <property type="match status" value="1"/>
</dbReference>
<keyword evidence="2" id="KW-0378">Hydrolase</keyword>
<dbReference type="InterPro" id="IPR012338">
    <property type="entry name" value="Beta-lactam/transpept-like"/>
</dbReference>
<dbReference type="OrthoDB" id="1185352at2"/>
<evidence type="ECO:0000313" key="2">
    <source>
        <dbReference type="EMBL" id="OQP62997.1"/>
    </source>
</evidence>
<feature type="domain" description="Beta-lactamase-related" evidence="1">
    <location>
        <begin position="83"/>
        <end position="367"/>
    </location>
</feature>
<dbReference type="Proteomes" id="UP000192276">
    <property type="component" value="Unassembled WGS sequence"/>
</dbReference>
<dbReference type="GO" id="GO:0016787">
    <property type="term" value="F:hydrolase activity"/>
    <property type="evidence" value="ECO:0007669"/>
    <property type="project" value="UniProtKB-KW"/>
</dbReference>
<dbReference type="AlphaFoldDB" id="A0A1V9FXD1"/>
<evidence type="ECO:0000259" key="1">
    <source>
        <dbReference type="Pfam" id="PF00144"/>
    </source>
</evidence>
<sequence>MRKFIKAIVVVILSIIVAFSAYAVISGRTYLFEAVWYNFADIDDYKIFSNNTVVTGEPQPWVISTGYNRNPLPVALKKMLEELETVAVLAIRNDSVLYEFYWDGYSDSTLSGSFSMAKSITSLLVGAALKEGKIKSLEEPAGNYLREFKTGEKAKLRIIDLLTMSSGSNWDESYANPFSVTTELYYGHNIYKTATGVSIIHQPGTLHEYKSGDTQLLGLILEKATGKSLSAYASEKLWQPMGAEHAALWSTDRIGGSEKAYCCFNSNARDFARLGKLMLDSGRWKGNEIIPLDYFHQSVKPCMIPDATGKPCTYYGYQWWIVPSRPEIFYARGILGQYVIVIPSKKTIIVRLGKKRSDRRIDNAPAEVDALIRWGMSF</sequence>
<comment type="caution">
    <text evidence="2">The sequence shown here is derived from an EMBL/GenBank/DDBJ whole genome shotgun (WGS) entry which is preliminary data.</text>
</comment>
<dbReference type="EMBL" id="LWBP01000112">
    <property type="protein sequence ID" value="OQP62997.1"/>
    <property type="molecule type" value="Genomic_DNA"/>
</dbReference>
<dbReference type="Gene3D" id="3.40.710.10">
    <property type="entry name" value="DD-peptidase/beta-lactamase superfamily"/>
    <property type="match status" value="1"/>
</dbReference>
<name>A0A1V9FXD1_9BACT</name>
<gene>
    <name evidence="2" type="ORF">A4R26_17620</name>
</gene>
<reference evidence="3" key="1">
    <citation type="submission" date="2016-04" db="EMBL/GenBank/DDBJ databases">
        <authorList>
            <person name="Chen L."/>
            <person name="Zhuang W."/>
            <person name="Wang G."/>
        </authorList>
    </citation>
    <scope>NUCLEOTIDE SEQUENCE [LARGE SCALE GENOMIC DNA]</scope>
    <source>
        <strain evidence="3">208</strain>
    </source>
</reference>
<accession>A0A1V9FXD1</accession>
<organism evidence="2 3">
    <name type="scientific">Niastella populi</name>
    <dbReference type="NCBI Taxonomy" id="550983"/>
    <lineage>
        <taxon>Bacteria</taxon>
        <taxon>Pseudomonadati</taxon>
        <taxon>Bacteroidota</taxon>
        <taxon>Chitinophagia</taxon>
        <taxon>Chitinophagales</taxon>
        <taxon>Chitinophagaceae</taxon>
        <taxon>Niastella</taxon>
    </lineage>
</organism>